<dbReference type="PROSITE" id="PS50937">
    <property type="entry name" value="HTH_MERR_2"/>
    <property type="match status" value="1"/>
</dbReference>
<dbReference type="SMART" id="SM00422">
    <property type="entry name" value="HTH_MERR"/>
    <property type="match status" value="1"/>
</dbReference>
<evidence type="ECO:0000259" key="2">
    <source>
        <dbReference type="PROSITE" id="PS50937"/>
    </source>
</evidence>
<comment type="caution">
    <text evidence="3">The sequence shown here is derived from an EMBL/GenBank/DDBJ whole genome shotgun (WGS) entry which is preliminary data.</text>
</comment>
<feature type="domain" description="HTH merR-type" evidence="2">
    <location>
        <begin position="11"/>
        <end position="81"/>
    </location>
</feature>
<dbReference type="Gene3D" id="1.10.1660.10">
    <property type="match status" value="1"/>
</dbReference>
<evidence type="ECO:0000313" key="3">
    <source>
        <dbReference type="EMBL" id="PWJ96478.1"/>
    </source>
</evidence>
<evidence type="ECO:0000313" key="4">
    <source>
        <dbReference type="Proteomes" id="UP000245921"/>
    </source>
</evidence>
<dbReference type="InterPro" id="IPR009061">
    <property type="entry name" value="DNA-bd_dom_put_sf"/>
</dbReference>
<dbReference type="EMBL" id="QGGI01000001">
    <property type="protein sequence ID" value="PWJ96478.1"/>
    <property type="molecule type" value="Genomic_DNA"/>
</dbReference>
<dbReference type="PANTHER" id="PTHR30204">
    <property type="entry name" value="REDOX-CYCLING DRUG-SENSING TRANSCRIPTIONAL ACTIVATOR SOXR"/>
    <property type="match status" value="1"/>
</dbReference>
<dbReference type="CDD" id="cd01106">
    <property type="entry name" value="HTH_TipAL-Mta"/>
    <property type="match status" value="1"/>
</dbReference>
<dbReference type="RefSeq" id="WP_109603477.1">
    <property type="nucleotide sequence ID" value="NZ_QGGI01000001.1"/>
</dbReference>
<proteinExistence type="predicted"/>
<name>A0AA45HJM1_9BACT</name>
<organism evidence="3 4">
    <name type="scientific">Oceanotoga teriensis</name>
    <dbReference type="NCBI Taxonomy" id="515440"/>
    <lineage>
        <taxon>Bacteria</taxon>
        <taxon>Thermotogati</taxon>
        <taxon>Thermotogota</taxon>
        <taxon>Thermotogae</taxon>
        <taxon>Petrotogales</taxon>
        <taxon>Petrotogaceae</taxon>
        <taxon>Oceanotoga</taxon>
    </lineage>
</organism>
<dbReference type="Proteomes" id="UP000245921">
    <property type="component" value="Unassembled WGS sequence"/>
</dbReference>
<dbReference type="GO" id="GO:0003677">
    <property type="term" value="F:DNA binding"/>
    <property type="evidence" value="ECO:0007669"/>
    <property type="project" value="UniProtKB-KW"/>
</dbReference>
<evidence type="ECO:0000256" key="1">
    <source>
        <dbReference type="ARBA" id="ARBA00023125"/>
    </source>
</evidence>
<dbReference type="AlphaFoldDB" id="A0AA45HJM1"/>
<dbReference type="GO" id="GO:0003700">
    <property type="term" value="F:DNA-binding transcription factor activity"/>
    <property type="evidence" value="ECO:0007669"/>
    <property type="project" value="InterPro"/>
</dbReference>
<dbReference type="InterPro" id="IPR047057">
    <property type="entry name" value="MerR_fam"/>
</dbReference>
<gene>
    <name evidence="3" type="ORF">C7380_10150</name>
</gene>
<dbReference type="InterPro" id="IPR000551">
    <property type="entry name" value="MerR-type_HTH_dom"/>
</dbReference>
<reference evidence="3 4" key="1">
    <citation type="submission" date="2018-05" db="EMBL/GenBank/DDBJ databases">
        <title>Genomic Encyclopedia of Type Strains, Phase IV (KMG-IV): sequencing the most valuable type-strain genomes for metagenomic binning, comparative biology and taxonomic classification.</title>
        <authorList>
            <person name="Goeker M."/>
        </authorList>
    </citation>
    <scope>NUCLEOTIDE SEQUENCE [LARGE SCALE GENOMIC DNA]</scope>
    <source>
        <strain evidence="3 4">DSM 24906</strain>
    </source>
</reference>
<protein>
    <submittedName>
        <fullName evidence="3">DNA-binding transcriptional MerR regulator</fullName>
    </submittedName>
</protein>
<dbReference type="PRINTS" id="PR00040">
    <property type="entry name" value="HTHMERR"/>
</dbReference>
<accession>A0AA45HJM1</accession>
<keyword evidence="1 3" id="KW-0238">DNA-binding</keyword>
<keyword evidence="4" id="KW-1185">Reference proteome</keyword>
<dbReference type="SUPFAM" id="SSF46955">
    <property type="entry name" value="Putative DNA-binding domain"/>
    <property type="match status" value="1"/>
</dbReference>
<sequence>MEKHRIIPKEYMTVSEIAKKMRVTVRTLQYYDKEGFFSPSVKSDGGRRLYTNKDLVRLHQILSLKHLGFSLKNIKNKIMSLDTPDNVAIILTEQAADIKRKIQDLSKAYEEIKLLKAEVLQIQSVDFKKYASIIVNLQMGNKFYGLIKHFDEETLNHLYKKFDMESGTAFMNQFIDLNNKTQELQKNNVSPDSKEGQLLAKDFWKMIMDFTDGDMSIFSKLMEIGNINKNAIESGEKQMIDMTYIEKALDVYLTKLGINPFIEKTK</sequence>
<dbReference type="PANTHER" id="PTHR30204:SF96">
    <property type="entry name" value="CHROMOSOME-ANCHORING PROTEIN RACA"/>
    <property type="match status" value="1"/>
</dbReference>
<dbReference type="Pfam" id="PF13411">
    <property type="entry name" value="MerR_1"/>
    <property type="match status" value="1"/>
</dbReference>